<dbReference type="GeneID" id="28873421"/>
<sequence length="1610" mass="179088">MRWMYKHSDISPSGSNVEFLLRPLHTSAEVNSLPQEFNLRGTTTAAMPELWRRWMHDCLERHDSCRSLGDSTDFVPRLLLEIHQGHSIPQLQWRVVETAAMEPPAYLTLSHCWGRSLHLKLTMANHSALRRFSDCSGLPKTYRDAMQVTVALGYKYLWIDSLCIIQSGDDQKDWKEQSMLMGRVYQNAQCNIVASSSKNGKGGCFQKRDAAAMAYTTTSLKMANQASQEFQIVEKGACKQPLEKAILNTRAWVLQERYLSRRQLCFTKDQVYWECTEHTACEQQPWGVYQEESSVQTHEQKPCIIWDSQDSFCKSWTSLVKRYSACQLTRWSDRTIALAGLVALARDKIKDEYYAGLWGNRLLEQLCWYSCQGGQVRTRSPEIRAPTWSWMSLGGDVEMHSWYTSPSPRETSLAEVLEISIESDEPNKLHTFSTSTLAIRGLGVWVDLVKLVRPGMRLQPCPYVAHVLQDGLSALPFPTSLAGGPGLVVHWDENSNYNFETEDLLAKRNSTLLILFMSISSWLQEDQSDSDGSGEGGSESSDSPNEEAQDPGAAEEVESRQPKLHGLVLWRSSGRHGDGAFERLGFAEFGDVWPGSKTDAVVVLPEIDEMLAPVGLPAVPSGDCAWLLPYEAGEDKKWGAEIKDVFARGEGGFHGVACQGRGREGEIGGGDRPCFSAVESWSGLNWYLEGNRQESILLKEDTGTRRAKRYWVGLLTLFVNSSSPYHPRTDIFVHRYIRRLLSQRQRDLVQGGVRFFSYYQPSLQGGIYTPKVSQEIALPGEATTETMEEKPQDFKLIAPRFSLPPGVVDSVDPPPGASAPVAVLPHIVSNDAHLPWEQEATFVDREAEERDLRSPNPWLLLLTFSPEELKLDDASLGAIVDGLSDAKVEQSETMTVRMRAAQTQSLKTVVNTIPYDHERDGRDAEGPIDVIFLKKDLFRSLFTDPVARTNTLDVSQYKYLAHVRQVAIDGAAGAGTGENDDSDRFGIVVSPRTGPLDPKVPATNLVHLVSLNTRSSGELQQELDSDSSRVALVSLYSWSYTCTPSEADDSPRSLLVHSGKNLTVFHALTPAQHEKPSATDAGSDLARDLIAKRQEDGYTLVKHRTITGETTAAMIRGPFSPKYVPHPWVEGLAIQSNFGSDLQILDPALSLMDVTYSSAWQLGKTLAMGDEVFCTALARLRNLIHGSSLGSAKADEHSVRGVYRSRINKVGAMGNLVKSLNSLNETLRQEEDGATAVDSNRWDYLNITQSSSQNSSARRVDTSTHSPHISTRIVALAEAAAMAPTTATTGELYNGHKAPENVDFAHVYTWVLDKLRLANVPAHYLLPDPSFLPQETLRFFYLDKNWTDALVDGALSLANHWASTPEKDFSRTAIKDAIQKRLDETNPSLGGWHVQTPQYGFIMRSELLVQFPDITVVAECSETRTKAVKAPKAPILVQKTLSADTMYCLFECTPPDLKSITFTVPPHQQRFVIGSDITEKALTISFKKVYTEPDPSKRHDQDIKEPIEEISLGMDVGEIFDLESRTMKVRPYVNRVFKTLHQSLDANDFKDNAPTSTLLALQLNESIPELLISLPQAASSTTTPTPTPSPPTATSKPHETFRFSLPSLPS</sequence>
<dbReference type="Pfam" id="PF06985">
    <property type="entry name" value="HET"/>
    <property type="match status" value="1"/>
</dbReference>
<proteinExistence type="predicted"/>
<dbReference type="OrthoDB" id="3029913at2759"/>
<accession>A0A1B7XTR4</accession>
<feature type="region of interest" description="Disordered" evidence="1">
    <location>
        <begin position="525"/>
        <end position="561"/>
    </location>
</feature>
<feature type="domain" description="Heterokaryon incompatibility" evidence="2">
    <location>
        <begin position="106"/>
        <end position="256"/>
    </location>
</feature>
<feature type="region of interest" description="Disordered" evidence="1">
    <location>
        <begin position="1578"/>
        <end position="1610"/>
    </location>
</feature>
<gene>
    <name evidence="3" type="ORF">CH63R_14340</name>
</gene>
<protein>
    <submittedName>
        <fullName evidence="3">Tol protein</fullName>
    </submittedName>
</protein>
<dbReference type="VEuPathDB" id="FungiDB:CH63R_14340"/>
<feature type="compositionally biased region" description="Acidic residues" evidence="1">
    <location>
        <begin position="544"/>
        <end position="556"/>
    </location>
</feature>
<evidence type="ECO:0000256" key="1">
    <source>
        <dbReference type="SAM" id="MobiDB-lite"/>
    </source>
</evidence>
<keyword evidence="4" id="KW-1185">Reference proteome</keyword>
<dbReference type="EMBL" id="LTAN01000010">
    <property type="protein sequence ID" value="OBR03114.1"/>
    <property type="molecule type" value="Genomic_DNA"/>
</dbReference>
<evidence type="ECO:0000259" key="2">
    <source>
        <dbReference type="Pfam" id="PF06985"/>
    </source>
</evidence>
<dbReference type="RefSeq" id="XP_018151632.1">
    <property type="nucleotide sequence ID" value="XM_018309314.1"/>
</dbReference>
<organism evidence="3 4">
    <name type="scientific">Colletotrichum higginsianum (strain IMI 349063)</name>
    <name type="common">Crucifer anthracnose fungus</name>
    <dbReference type="NCBI Taxonomy" id="759273"/>
    <lineage>
        <taxon>Eukaryota</taxon>
        <taxon>Fungi</taxon>
        <taxon>Dikarya</taxon>
        <taxon>Ascomycota</taxon>
        <taxon>Pezizomycotina</taxon>
        <taxon>Sordariomycetes</taxon>
        <taxon>Hypocreomycetidae</taxon>
        <taxon>Glomerellales</taxon>
        <taxon>Glomerellaceae</taxon>
        <taxon>Colletotrichum</taxon>
        <taxon>Colletotrichum destructivum species complex</taxon>
    </lineage>
</organism>
<dbReference type="PANTHER" id="PTHR33112:SF10">
    <property type="entry name" value="TOL"/>
    <property type="match status" value="1"/>
</dbReference>
<comment type="caution">
    <text evidence="3">The sequence shown here is derived from an EMBL/GenBank/DDBJ whole genome shotgun (WGS) entry which is preliminary data.</text>
</comment>
<dbReference type="PANTHER" id="PTHR33112">
    <property type="entry name" value="DOMAIN PROTEIN, PUTATIVE-RELATED"/>
    <property type="match status" value="1"/>
</dbReference>
<reference evidence="4" key="1">
    <citation type="journal article" date="2017" name="BMC Genomics">
        <title>Gapless genome assembly of Colletotrichum higginsianum reveals chromosome structure and association of transposable elements with secondary metabolite gene clusters.</title>
        <authorList>
            <person name="Dallery J.-F."/>
            <person name="Lapalu N."/>
            <person name="Zampounis A."/>
            <person name="Pigne S."/>
            <person name="Luyten I."/>
            <person name="Amselem J."/>
            <person name="Wittenberg A.H.J."/>
            <person name="Zhou S."/>
            <person name="de Queiroz M.V."/>
            <person name="Robin G.P."/>
            <person name="Auger A."/>
            <person name="Hainaut M."/>
            <person name="Henrissat B."/>
            <person name="Kim K.-T."/>
            <person name="Lee Y.-H."/>
            <person name="Lespinet O."/>
            <person name="Schwartz D.C."/>
            <person name="Thon M.R."/>
            <person name="O'Connell R.J."/>
        </authorList>
    </citation>
    <scope>NUCLEOTIDE SEQUENCE [LARGE SCALE GENOMIC DNA]</scope>
    <source>
        <strain evidence="4">IMI 349063</strain>
    </source>
</reference>
<dbReference type="Proteomes" id="UP000092177">
    <property type="component" value="Chromosome 10"/>
</dbReference>
<evidence type="ECO:0000313" key="3">
    <source>
        <dbReference type="EMBL" id="OBR03114.1"/>
    </source>
</evidence>
<name>A0A1B7XTR4_COLHI</name>
<dbReference type="KEGG" id="chig:CH63R_14340"/>
<dbReference type="InterPro" id="IPR010730">
    <property type="entry name" value="HET"/>
</dbReference>
<evidence type="ECO:0000313" key="4">
    <source>
        <dbReference type="Proteomes" id="UP000092177"/>
    </source>
</evidence>